<reference evidence="9 10" key="1">
    <citation type="submission" date="2020-08" db="EMBL/GenBank/DDBJ databases">
        <title>Novel species isolated from subtropical streams in China.</title>
        <authorList>
            <person name="Lu H."/>
        </authorList>
    </citation>
    <scope>NUCLEOTIDE SEQUENCE [LARGE SCALE GENOMIC DNA]</scope>
    <source>
        <strain evidence="9 10">KCTC 52442</strain>
    </source>
</reference>
<dbReference type="InterPro" id="IPR002102">
    <property type="entry name" value="Cohesin_dom"/>
</dbReference>
<dbReference type="Pfam" id="PF00263">
    <property type="entry name" value="Secretin"/>
    <property type="match status" value="1"/>
</dbReference>
<evidence type="ECO:0000256" key="5">
    <source>
        <dbReference type="PROSITE-ProRule" id="PRU00339"/>
    </source>
</evidence>
<dbReference type="PROSITE" id="PS51257">
    <property type="entry name" value="PROKAR_LIPOPROTEIN"/>
    <property type="match status" value="1"/>
</dbReference>
<evidence type="ECO:0000256" key="1">
    <source>
        <dbReference type="ARBA" id="ARBA00004370"/>
    </source>
</evidence>
<feature type="repeat" description="TPR" evidence="5">
    <location>
        <begin position="84"/>
        <end position="117"/>
    </location>
</feature>
<proteinExistence type="inferred from homology"/>
<dbReference type="Gene3D" id="3.30.1370.120">
    <property type="match status" value="1"/>
</dbReference>
<dbReference type="EMBL" id="JACOFU010000007">
    <property type="protein sequence ID" value="MBC3832903.1"/>
    <property type="molecule type" value="Genomic_DNA"/>
</dbReference>
<sequence length="783" mass="85769">MDTNSMKLSMKLLPFATFSSRLICVLTAFVLAGCAAGFHHRDGMNALARQDFATAVKELELATKLKPNDIEYRRDWLKVRESATNKLLMTGGTALALGQIKEAVQAYQAILQYDPENARALAGKEDVLRFSNAKEETLAARDALQRGEVAIAQEWISRALRNAPEMPAARVLKRELDTLQAKEVISTPSLGANYKKPINLEFRDNSIKMIFDALSRTTGINFIFDRDVRNDQRTSVFLKGTSLDDAIDVILSTNQLDKKVLNATSVLIYPNTSQKQKEYQDLIVKAFYMANVEAKNAANMLKTVLKVKDIFVDDKYNMLILRENSETIALAEKLLNLHDLEEPEVMLDVEVLEINRSSLFNLGLQVNSQLTVAPLNDLIINSNGNGGVGNGTGTGTQTLRLNDMKRLNSDLLGITLPSATLNLKKTDGDANLLANPSIRVRDREKAKIMIGDKVPVVTTTSTGNFVSENINYLDVGLKLEVEPDIHLRDEIGLKISMEVSSLVSSVKTNNGSQAYQIGTRNFSSALRLRDGETQILAGLISDEDRSSANRIPLLGDLPILGRLFSNQSDNRQKTEIVLSITPRLIRNIQRASPSAESFWSGTETTLRNKPLTLKQIESSDVANKASGTKSGTTNNPAITTSVAGPNSPKINWQGPSKAKKDDVQTIDLEIESGQILRAASMQLAFNAADIEIIAVKDGDYFSKNGKGNFGHAVDVPSGRISIGLGNSEGIQVKEKTKLLSVTYKVLRNAGETEISVLGMTPIGVNQAVDRPALPNIHKIQIEP</sequence>
<evidence type="ECO:0000256" key="2">
    <source>
        <dbReference type="ARBA" id="ARBA00022448"/>
    </source>
</evidence>
<evidence type="ECO:0000256" key="6">
    <source>
        <dbReference type="RuleBase" id="RU004003"/>
    </source>
</evidence>
<evidence type="ECO:0000313" key="10">
    <source>
        <dbReference type="Proteomes" id="UP000643610"/>
    </source>
</evidence>
<dbReference type="PROSITE" id="PS50005">
    <property type="entry name" value="TPR"/>
    <property type="match status" value="1"/>
</dbReference>
<evidence type="ECO:0000256" key="4">
    <source>
        <dbReference type="ARBA" id="ARBA00023237"/>
    </source>
</evidence>
<dbReference type="Gene3D" id="1.25.40.10">
    <property type="entry name" value="Tetratricopeptide repeat domain"/>
    <property type="match status" value="1"/>
</dbReference>
<dbReference type="Gene3D" id="2.60.40.680">
    <property type="match status" value="1"/>
</dbReference>
<dbReference type="InterPro" id="IPR038591">
    <property type="entry name" value="NolW-like_sf"/>
</dbReference>
<dbReference type="SUPFAM" id="SSF48452">
    <property type="entry name" value="TPR-like"/>
    <property type="match status" value="1"/>
</dbReference>
<keyword evidence="10" id="KW-1185">Reference proteome</keyword>
<feature type="compositionally biased region" description="Polar residues" evidence="7">
    <location>
        <begin position="620"/>
        <end position="654"/>
    </location>
</feature>
<name>A0ABR6XTU7_9BURK</name>
<evidence type="ECO:0000259" key="8">
    <source>
        <dbReference type="SMART" id="SM00965"/>
    </source>
</evidence>
<dbReference type="InterPro" id="IPR011662">
    <property type="entry name" value="Secretin/TonB_short_N"/>
</dbReference>
<feature type="region of interest" description="Disordered" evidence="7">
    <location>
        <begin position="620"/>
        <end position="658"/>
    </location>
</feature>
<dbReference type="InterPro" id="IPR011990">
    <property type="entry name" value="TPR-like_helical_dom_sf"/>
</dbReference>
<comment type="subcellular location">
    <subcellularLocation>
        <location evidence="1">Membrane</location>
    </subcellularLocation>
</comment>
<protein>
    <submittedName>
        <fullName evidence="9">General secretion pathway protein GspD</fullName>
    </submittedName>
</protein>
<dbReference type="Proteomes" id="UP000643610">
    <property type="component" value="Unassembled WGS sequence"/>
</dbReference>
<organism evidence="9 10">
    <name type="scientific">Undibacterium amnicola</name>
    <dbReference type="NCBI Taxonomy" id="1834038"/>
    <lineage>
        <taxon>Bacteria</taxon>
        <taxon>Pseudomonadati</taxon>
        <taxon>Pseudomonadota</taxon>
        <taxon>Betaproteobacteria</taxon>
        <taxon>Burkholderiales</taxon>
        <taxon>Oxalobacteraceae</taxon>
        <taxon>Undibacterium</taxon>
    </lineage>
</organism>
<dbReference type="InterPro" id="IPR050810">
    <property type="entry name" value="Bact_Secretion_Sys_Channel"/>
</dbReference>
<dbReference type="Pfam" id="PF00963">
    <property type="entry name" value="Cohesin"/>
    <property type="match status" value="1"/>
</dbReference>
<evidence type="ECO:0000313" key="9">
    <source>
        <dbReference type="EMBL" id="MBC3832903.1"/>
    </source>
</evidence>
<accession>A0ABR6XTU7</accession>
<keyword evidence="4" id="KW-0998">Cell outer membrane</keyword>
<keyword evidence="2" id="KW-0813">Transport</keyword>
<dbReference type="PRINTS" id="PR00811">
    <property type="entry name" value="BCTERIALGSPD"/>
</dbReference>
<dbReference type="InterPro" id="IPR001775">
    <property type="entry name" value="GspD/PilQ"/>
</dbReference>
<dbReference type="PANTHER" id="PTHR30332:SF17">
    <property type="entry name" value="TYPE IV PILIATION SYSTEM PROTEIN DR_0774-RELATED"/>
    <property type="match status" value="1"/>
</dbReference>
<keyword evidence="5" id="KW-0802">TPR repeat</keyword>
<comment type="caution">
    <text evidence="9">The sequence shown here is derived from an EMBL/GenBank/DDBJ whole genome shotgun (WGS) entry which is preliminary data.</text>
</comment>
<evidence type="ECO:0000256" key="3">
    <source>
        <dbReference type="ARBA" id="ARBA00023136"/>
    </source>
</evidence>
<dbReference type="SMART" id="SM00965">
    <property type="entry name" value="STN"/>
    <property type="match status" value="1"/>
</dbReference>
<gene>
    <name evidence="9" type="ORF">H8K33_15440</name>
</gene>
<dbReference type="InterPro" id="IPR019734">
    <property type="entry name" value="TPR_rpt"/>
</dbReference>
<feature type="domain" description="Secretin/TonB short N-terminal" evidence="8">
    <location>
        <begin position="220"/>
        <end position="271"/>
    </location>
</feature>
<dbReference type="InterPro" id="IPR004846">
    <property type="entry name" value="T2SS/T3SS_dom"/>
</dbReference>
<comment type="similarity">
    <text evidence="6">Belongs to the bacterial secretin family.</text>
</comment>
<dbReference type="PANTHER" id="PTHR30332">
    <property type="entry name" value="PROBABLE GENERAL SECRETION PATHWAY PROTEIN D"/>
    <property type="match status" value="1"/>
</dbReference>
<evidence type="ECO:0000256" key="7">
    <source>
        <dbReference type="SAM" id="MobiDB-lite"/>
    </source>
</evidence>
<keyword evidence="3" id="KW-0472">Membrane</keyword>